<reference evidence="2" key="1">
    <citation type="submission" date="2017-09" db="EMBL/GenBank/DDBJ databases">
        <title>Polyketide synthases of a Diaporthe helianthi virulent isolate.</title>
        <authorList>
            <person name="Baroncelli R."/>
        </authorList>
    </citation>
    <scope>NUCLEOTIDE SEQUENCE [LARGE SCALE GENOMIC DNA]</scope>
    <source>
        <strain evidence="2">7/96</strain>
    </source>
</reference>
<protein>
    <submittedName>
        <fullName evidence="2">Uncharacterized protein</fullName>
    </submittedName>
</protein>
<feature type="compositionally biased region" description="Basic and acidic residues" evidence="1">
    <location>
        <begin position="169"/>
        <end position="182"/>
    </location>
</feature>
<gene>
    <name evidence="2" type="ORF">DHEL01_v206409</name>
</gene>
<keyword evidence="3" id="KW-1185">Reference proteome</keyword>
<accession>A0A2P5HY66</accession>
<sequence>MLIMQLNTRDKETWALRIHLGLVILDSLRITAEQEIVTDVDAVVLPGPDAALFHIIRRKTKMAAAELHRDVRERLEDVIVPIPDKDFICANSMVHVKSDSGSTKVARGQAAHNDALAARGMQAWWDFGDMSSDRSRHTDAENQFRQGLAAYRNGLDWAKRQARRGHQPGQREARVEAERANPGEEDLSDDVEEDDEITKRFDSQRTIRTRSMSQKQHKGKGER</sequence>
<comment type="caution">
    <text evidence="2">The sequence shown here is derived from an EMBL/GenBank/DDBJ whole genome shotgun (WGS) entry which is preliminary data.</text>
</comment>
<evidence type="ECO:0000256" key="1">
    <source>
        <dbReference type="SAM" id="MobiDB-lite"/>
    </source>
</evidence>
<dbReference type="Proteomes" id="UP000094444">
    <property type="component" value="Unassembled WGS sequence"/>
</dbReference>
<evidence type="ECO:0000313" key="2">
    <source>
        <dbReference type="EMBL" id="POS75194.1"/>
    </source>
</evidence>
<dbReference type="InParanoid" id="A0A2P5HY66"/>
<evidence type="ECO:0000313" key="3">
    <source>
        <dbReference type="Proteomes" id="UP000094444"/>
    </source>
</evidence>
<dbReference type="EMBL" id="MAVT02000518">
    <property type="protein sequence ID" value="POS75194.1"/>
    <property type="molecule type" value="Genomic_DNA"/>
</dbReference>
<feature type="region of interest" description="Disordered" evidence="1">
    <location>
        <begin position="160"/>
        <end position="223"/>
    </location>
</feature>
<feature type="compositionally biased region" description="Acidic residues" evidence="1">
    <location>
        <begin position="183"/>
        <end position="196"/>
    </location>
</feature>
<proteinExistence type="predicted"/>
<name>A0A2P5HY66_DIAHE</name>
<dbReference type="OrthoDB" id="5336565at2759"/>
<organism evidence="2 3">
    <name type="scientific">Diaporthe helianthi</name>
    <dbReference type="NCBI Taxonomy" id="158607"/>
    <lineage>
        <taxon>Eukaryota</taxon>
        <taxon>Fungi</taxon>
        <taxon>Dikarya</taxon>
        <taxon>Ascomycota</taxon>
        <taxon>Pezizomycotina</taxon>
        <taxon>Sordariomycetes</taxon>
        <taxon>Sordariomycetidae</taxon>
        <taxon>Diaporthales</taxon>
        <taxon>Diaporthaceae</taxon>
        <taxon>Diaporthe</taxon>
    </lineage>
</organism>
<dbReference type="AlphaFoldDB" id="A0A2P5HY66"/>